<reference evidence="3" key="1">
    <citation type="submission" date="2016-06" db="UniProtKB">
        <authorList>
            <consortium name="WormBaseParasite"/>
        </authorList>
    </citation>
    <scope>IDENTIFICATION</scope>
</reference>
<evidence type="ECO:0000313" key="3">
    <source>
        <dbReference type="WBParaSite" id="GPUH_0000428201-mRNA-1"/>
    </source>
</evidence>
<dbReference type="EMBL" id="UYRT01007926">
    <property type="protein sequence ID" value="VDK43880.1"/>
    <property type="molecule type" value="Genomic_DNA"/>
</dbReference>
<evidence type="ECO:0000313" key="2">
    <source>
        <dbReference type="Proteomes" id="UP000271098"/>
    </source>
</evidence>
<keyword evidence="2" id="KW-1185">Reference proteome</keyword>
<dbReference type="Proteomes" id="UP000271098">
    <property type="component" value="Unassembled WGS sequence"/>
</dbReference>
<dbReference type="OrthoDB" id="5843325at2759"/>
<organism evidence="3">
    <name type="scientific">Gongylonema pulchrum</name>
    <dbReference type="NCBI Taxonomy" id="637853"/>
    <lineage>
        <taxon>Eukaryota</taxon>
        <taxon>Metazoa</taxon>
        <taxon>Ecdysozoa</taxon>
        <taxon>Nematoda</taxon>
        <taxon>Chromadorea</taxon>
        <taxon>Rhabditida</taxon>
        <taxon>Spirurina</taxon>
        <taxon>Spiruromorpha</taxon>
        <taxon>Spiruroidea</taxon>
        <taxon>Gongylonematidae</taxon>
        <taxon>Gongylonema</taxon>
    </lineage>
</organism>
<accession>A0A183D6D4</accession>
<gene>
    <name evidence="1" type="ORF">GPUH_LOCUS4275</name>
</gene>
<name>A0A183D6D4_9BILA</name>
<dbReference type="WBParaSite" id="GPUH_0000428201-mRNA-1">
    <property type="protein sequence ID" value="GPUH_0000428201-mRNA-1"/>
    <property type="gene ID" value="GPUH_0000428201"/>
</dbReference>
<evidence type="ECO:0000313" key="1">
    <source>
        <dbReference type="EMBL" id="VDK43880.1"/>
    </source>
</evidence>
<sequence>MTLTKVGTRLVVHEDLSKYRVPDLSEQKNAGYDGRMEWRQTTAMLIAINRFRTAVLNFNVDAVRKTLRDLQDVTTAGFSHFSNALLLCKKRIGQIGRLLTLLFNRSSAEPTKEALLTAICIGSRPLVEFILSLFYEFPGEERNGQWRSASEKPKECRNYEGFARPELLSTISNKWASASM</sequence>
<protein>
    <submittedName>
        <fullName evidence="3">ANK_REP_REGION domain-containing protein</fullName>
    </submittedName>
</protein>
<dbReference type="AlphaFoldDB" id="A0A183D6D4"/>
<proteinExistence type="predicted"/>
<reference evidence="1 2" key="2">
    <citation type="submission" date="2018-11" db="EMBL/GenBank/DDBJ databases">
        <authorList>
            <consortium name="Pathogen Informatics"/>
        </authorList>
    </citation>
    <scope>NUCLEOTIDE SEQUENCE [LARGE SCALE GENOMIC DNA]</scope>
</reference>